<dbReference type="OrthoDB" id="10398694at2759"/>
<evidence type="ECO:0000256" key="2">
    <source>
        <dbReference type="SAM" id="Phobius"/>
    </source>
</evidence>
<gene>
    <name evidence="3" type="ORF">MGAL_10B015631</name>
</gene>
<reference evidence="3" key="1">
    <citation type="submission" date="2018-11" db="EMBL/GenBank/DDBJ databases">
        <authorList>
            <person name="Alioto T."/>
            <person name="Alioto T."/>
        </authorList>
    </citation>
    <scope>NUCLEOTIDE SEQUENCE</scope>
</reference>
<evidence type="ECO:0000313" key="4">
    <source>
        <dbReference type="Proteomes" id="UP000596742"/>
    </source>
</evidence>
<dbReference type="EMBL" id="UYJE01000593">
    <property type="protein sequence ID" value="VDH94399.1"/>
    <property type="molecule type" value="Genomic_DNA"/>
</dbReference>
<feature type="region of interest" description="Disordered" evidence="1">
    <location>
        <begin position="122"/>
        <end position="153"/>
    </location>
</feature>
<dbReference type="Proteomes" id="UP000596742">
    <property type="component" value="Unassembled WGS sequence"/>
</dbReference>
<evidence type="ECO:0000256" key="1">
    <source>
        <dbReference type="SAM" id="MobiDB-lite"/>
    </source>
</evidence>
<accession>A0A8B6BR69</accession>
<keyword evidence="2" id="KW-1133">Transmembrane helix</keyword>
<comment type="caution">
    <text evidence="3">The sequence shown here is derived from an EMBL/GenBank/DDBJ whole genome shotgun (WGS) entry which is preliminary data.</text>
</comment>
<organism evidence="3 4">
    <name type="scientific">Mytilus galloprovincialis</name>
    <name type="common">Mediterranean mussel</name>
    <dbReference type="NCBI Taxonomy" id="29158"/>
    <lineage>
        <taxon>Eukaryota</taxon>
        <taxon>Metazoa</taxon>
        <taxon>Spiralia</taxon>
        <taxon>Lophotrochozoa</taxon>
        <taxon>Mollusca</taxon>
        <taxon>Bivalvia</taxon>
        <taxon>Autobranchia</taxon>
        <taxon>Pteriomorphia</taxon>
        <taxon>Mytilida</taxon>
        <taxon>Mytiloidea</taxon>
        <taxon>Mytilidae</taxon>
        <taxon>Mytilinae</taxon>
        <taxon>Mytilus</taxon>
    </lineage>
</organism>
<keyword evidence="2" id="KW-0812">Transmembrane</keyword>
<name>A0A8B6BR69_MYTGA</name>
<dbReference type="AlphaFoldDB" id="A0A8B6BR69"/>
<feature type="compositionally biased region" description="Low complexity" evidence="1">
    <location>
        <begin position="175"/>
        <end position="187"/>
    </location>
</feature>
<keyword evidence="2" id="KW-0472">Membrane</keyword>
<feature type="transmembrane region" description="Helical" evidence="2">
    <location>
        <begin position="90"/>
        <end position="112"/>
    </location>
</feature>
<sequence>MKSFKDFLQKNNNFGNSDASCYGEANLLINHNFTSCKGTQKATESYPLSVTTEYSARTTESTTESQTATVSYLSSVTTTESTTGIINTDVIFLSSGGGILFLLSAAIACFCARKKYKRGNLTRNVNNHDDNVDRRAESSPNVSTNRGSDAQYEEIEEIEMSDVIVSPLEQRNLTDGDISSDSSADGIQVDEERRRNNTNVYQSLQRSSLNESRLYSSLKSLHLEEIVDEPI</sequence>
<proteinExistence type="predicted"/>
<feature type="compositionally biased region" description="Basic and acidic residues" evidence="1">
    <location>
        <begin position="126"/>
        <end position="137"/>
    </location>
</feature>
<evidence type="ECO:0000313" key="3">
    <source>
        <dbReference type="EMBL" id="VDH94399.1"/>
    </source>
</evidence>
<protein>
    <submittedName>
        <fullName evidence="3">Uncharacterized protein</fullName>
    </submittedName>
</protein>
<feature type="region of interest" description="Disordered" evidence="1">
    <location>
        <begin position="172"/>
        <end position="204"/>
    </location>
</feature>
<feature type="compositionally biased region" description="Polar residues" evidence="1">
    <location>
        <begin position="138"/>
        <end position="148"/>
    </location>
</feature>
<keyword evidence="4" id="KW-1185">Reference proteome</keyword>